<dbReference type="KEGG" id="ssl:SS1G_07488"/>
<keyword evidence="2" id="KW-1185">Reference proteome</keyword>
<proteinExistence type="predicted"/>
<gene>
    <name evidence="1" type="ORF">SS1G_07488</name>
</gene>
<sequence length="52" mass="5817">MTCSFVLLGGQISLHIMHSIDKALKLDDHTKYLNSRDIFKHYGNIFVPGSGP</sequence>
<dbReference type="GeneID" id="5487898"/>
<dbReference type="InParanoid" id="A7EQ88"/>
<dbReference type="AlphaFoldDB" id="A7EQ88"/>
<dbReference type="HOGENOM" id="CLU_3088691_0_0_1"/>
<accession>A7EQ88</accession>
<reference evidence="2" key="1">
    <citation type="journal article" date="2011" name="PLoS Genet.">
        <title>Genomic analysis of the necrotrophic fungal pathogens Sclerotinia sclerotiorum and Botrytis cinerea.</title>
        <authorList>
            <person name="Amselem J."/>
            <person name="Cuomo C.A."/>
            <person name="van Kan J.A."/>
            <person name="Viaud M."/>
            <person name="Benito E.P."/>
            <person name="Couloux A."/>
            <person name="Coutinho P.M."/>
            <person name="de Vries R.P."/>
            <person name="Dyer P.S."/>
            <person name="Fillinger S."/>
            <person name="Fournier E."/>
            <person name="Gout L."/>
            <person name="Hahn M."/>
            <person name="Kohn L."/>
            <person name="Lapalu N."/>
            <person name="Plummer K.M."/>
            <person name="Pradier J.M."/>
            <person name="Quevillon E."/>
            <person name="Sharon A."/>
            <person name="Simon A."/>
            <person name="ten Have A."/>
            <person name="Tudzynski B."/>
            <person name="Tudzynski P."/>
            <person name="Wincker P."/>
            <person name="Andrew M."/>
            <person name="Anthouard V."/>
            <person name="Beever R.E."/>
            <person name="Beffa R."/>
            <person name="Benoit I."/>
            <person name="Bouzid O."/>
            <person name="Brault B."/>
            <person name="Chen Z."/>
            <person name="Choquer M."/>
            <person name="Collemare J."/>
            <person name="Cotton P."/>
            <person name="Danchin E.G."/>
            <person name="Da Silva C."/>
            <person name="Gautier A."/>
            <person name="Giraud C."/>
            <person name="Giraud T."/>
            <person name="Gonzalez C."/>
            <person name="Grossetete S."/>
            <person name="Guldener U."/>
            <person name="Henrissat B."/>
            <person name="Howlett B.J."/>
            <person name="Kodira C."/>
            <person name="Kretschmer M."/>
            <person name="Lappartient A."/>
            <person name="Leroch M."/>
            <person name="Levis C."/>
            <person name="Mauceli E."/>
            <person name="Neuveglise C."/>
            <person name="Oeser B."/>
            <person name="Pearson M."/>
            <person name="Poulain J."/>
            <person name="Poussereau N."/>
            <person name="Quesneville H."/>
            <person name="Rascle C."/>
            <person name="Schumacher J."/>
            <person name="Segurens B."/>
            <person name="Sexton A."/>
            <person name="Silva E."/>
            <person name="Sirven C."/>
            <person name="Soanes D.M."/>
            <person name="Talbot N.J."/>
            <person name="Templeton M."/>
            <person name="Yandava C."/>
            <person name="Yarden O."/>
            <person name="Zeng Q."/>
            <person name="Rollins J.A."/>
            <person name="Lebrun M.H."/>
            <person name="Dickman M."/>
        </authorList>
    </citation>
    <scope>NUCLEOTIDE SEQUENCE [LARGE SCALE GENOMIC DNA]</scope>
    <source>
        <strain evidence="2">ATCC 18683 / 1980 / Ss-1</strain>
    </source>
</reference>
<dbReference type="RefSeq" id="XP_001592041.1">
    <property type="nucleotide sequence ID" value="XM_001591991.1"/>
</dbReference>
<dbReference type="Proteomes" id="UP000001312">
    <property type="component" value="Unassembled WGS sequence"/>
</dbReference>
<protein>
    <submittedName>
        <fullName evidence="1">Uncharacterized protein</fullName>
    </submittedName>
</protein>
<evidence type="ECO:0000313" key="2">
    <source>
        <dbReference type="Proteomes" id="UP000001312"/>
    </source>
</evidence>
<evidence type="ECO:0000313" key="1">
    <source>
        <dbReference type="EMBL" id="EDO05004.1"/>
    </source>
</evidence>
<organism evidence="1 2">
    <name type="scientific">Sclerotinia sclerotiorum (strain ATCC 18683 / 1980 / Ss-1)</name>
    <name type="common">White mold</name>
    <name type="synonym">Whetzelinia sclerotiorum</name>
    <dbReference type="NCBI Taxonomy" id="665079"/>
    <lineage>
        <taxon>Eukaryota</taxon>
        <taxon>Fungi</taxon>
        <taxon>Dikarya</taxon>
        <taxon>Ascomycota</taxon>
        <taxon>Pezizomycotina</taxon>
        <taxon>Leotiomycetes</taxon>
        <taxon>Helotiales</taxon>
        <taxon>Sclerotiniaceae</taxon>
        <taxon>Sclerotinia</taxon>
    </lineage>
</organism>
<name>A7EQ88_SCLS1</name>
<dbReference type="EMBL" id="CH476629">
    <property type="protein sequence ID" value="EDO05004.1"/>
    <property type="molecule type" value="Genomic_DNA"/>
</dbReference>